<keyword evidence="5" id="KW-0808">Transferase</keyword>
<dbReference type="EMBL" id="CP034465">
    <property type="protein sequence ID" value="AZP05590.1"/>
    <property type="molecule type" value="Genomic_DNA"/>
</dbReference>
<dbReference type="SUPFAM" id="SSF52728">
    <property type="entry name" value="PTS IIb component"/>
    <property type="match status" value="1"/>
</dbReference>
<sequence length="164" mass="18518">MIQPDLKLVRIDERLIHGQGQLWIRSLGVNLCVVANDDTASDPLQQTLMKSVAKNVGMRFFTIDKTIEIIHRAAPTQHIFLVVKNPQDALWLVKGGVPITNINVGNIHSAEGKHKISNYIYLGEEDKQALKELHEKYNVTFDTRTSPMAPDVDSLNKLMDYITK</sequence>
<dbReference type="PROSITE" id="PS51101">
    <property type="entry name" value="PTS_EIIB_TYPE_4"/>
    <property type="match status" value="1"/>
</dbReference>
<dbReference type="GO" id="GO:0008982">
    <property type="term" value="F:protein-N(PI)-phosphohistidine-sugar phosphotransferase activity"/>
    <property type="evidence" value="ECO:0007669"/>
    <property type="project" value="InterPro"/>
</dbReference>
<dbReference type="GO" id="GO:0009401">
    <property type="term" value="P:phosphoenolpyruvate-dependent sugar phosphotransferase system"/>
    <property type="evidence" value="ECO:0007669"/>
    <property type="project" value="UniProtKB-KW"/>
</dbReference>
<evidence type="ECO:0000256" key="6">
    <source>
        <dbReference type="ARBA" id="ARBA00022683"/>
    </source>
</evidence>
<organism evidence="9 10">
    <name type="scientific">Jeotgalibaca ciconiae</name>
    <dbReference type="NCBI Taxonomy" id="2496265"/>
    <lineage>
        <taxon>Bacteria</taxon>
        <taxon>Bacillati</taxon>
        <taxon>Bacillota</taxon>
        <taxon>Bacilli</taxon>
        <taxon>Lactobacillales</taxon>
        <taxon>Carnobacteriaceae</taxon>
        <taxon>Jeotgalibaca</taxon>
    </lineage>
</organism>
<keyword evidence="10" id="KW-1185">Reference proteome</keyword>
<dbReference type="Gene3D" id="3.40.35.10">
    <property type="entry name" value="Phosphotransferase system, sorbose subfamily IIB component"/>
    <property type="match status" value="1"/>
</dbReference>
<keyword evidence="6" id="KW-0598">Phosphotransferase system</keyword>
<name>A0A3Q9BM27_9LACT</name>
<dbReference type="Pfam" id="PF03830">
    <property type="entry name" value="PTSIIB_sorb"/>
    <property type="match status" value="1"/>
</dbReference>
<evidence type="ECO:0000259" key="8">
    <source>
        <dbReference type="PROSITE" id="PS51101"/>
    </source>
</evidence>
<evidence type="ECO:0000256" key="4">
    <source>
        <dbReference type="ARBA" id="ARBA00022597"/>
    </source>
</evidence>
<dbReference type="InterPro" id="IPR036667">
    <property type="entry name" value="PTS_IIB_sorbose-sp_sf"/>
</dbReference>
<dbReference type="GO" id="GO:0016301">
    <property type="term" value="F:kinase activity"/>
    <property type="evidence" value="ECO:0007669"/>
    <property type="project" value="UniProtKB-KW"/>
</dbReference>
<evidence type="ECO:0000313" key="9">
    <source>
        <dbReference type="EMBL" id="AZP05590.1"/>
    </source>
</evidence>
<keyword evidence="3" id="KW-0963">Cytoplasm</keyword>
<evidence type="ECO:0000256" key="5">
    <source>
        <dbReference type="ARBA" id="ARBA00022679"/>
    </source>
</evidence>
<reference evidence="10" key="1">
    <citation type="submission" date="2018-12" db="EMBL/GenBank/DDBJ databases">
        <title>Complete genome sequencing of Jeotgalibaca sp. H21T32.</title>
        <authorList>
            <person name="Bae J.-W."/>
            <person name="Lee S.-Y."/>
        </authorList>
    </citation>
    <scope>NUCLEOTIDE SEQUENCE [LARGE SCALE GENOMIC DNA]</scope>
    <source>
        <strain evidence="10">H21T32</strain>
    </source>
</reference>
<keyword evidence="2" id="KW-0813">Transport</keyword>
<dbReference type="RefSeq" id="WP_126112145.1">
    <property type="nucleotide sequence ID" value="NZ_CP034465.1"/>
</dbReference>
<dbReference type="AlphaFoldDB" id="A0A3Q9BM27"/>
<dbReference type="KEGG" id="jeh:EJN90_13640"/>
<dbReference type="InterPro" id="IPR004720">
    <property type="entry name" value="PTS_IIB_sorbose-sp"/>
</dbReference>
<evidence type="ECO:0000313" key="10">
    <source>
        <dbReference type="Proteomes" id="UP000273326"/>
    </source>
</evidence>
<evidence type="ECO:0000256" key="7">
    <source>
        <dbReference type="ARBA" id="ARBA00022777"/>
    </source>
</evidence>
<comment type="subcellular location">
    <subcellularLocation>
        <location evidence="1">Cytoplasm</location>
    </subcellularLocation>
</comment>
<evidence type="ECO:0000256" key="2">
    <source>
        <dbReference type="ARBA" id="ARBA00022448"/>
    </source>
</evidence>
<dbReference type="Proteomes" id="UP000273326">
    <property type="component" value="Chromosome"/>
</dbReference>
<gene>
    <name evidence="9" type="ORF">EJN90_13640</name>
</gene>
<accession>A0A3Q9BM27</accession>
<evidence type="ECO:0000256" key="1">
    <source>
        <dbReference type="ARBA" id="ARBA00004496"/>
    </source>
</evidence>
<keyword evidence="4" id="KW-0762">Sugar transport</keyword>
<protein>
    <submittedName>
        <fullName evidence="9">PTS mannose/fructose/sorbose transporter subunit IIB</fullName>
    </submittedName>
</protein>
<dbReference type="OrthoDB" id="9788818at2"/>
<keyword evidence="7" id="KW-0418">Kinase</keyword>
<evidence type="ECO:0000256" key="3">
    <source>
        <dbReference type="ARBA" id="ARBA00022490"/>
    </source>
</evidence>
<proteinExistence type="predicted"/>
<feature type="domain" description="PTS EIIB type-4" evidence="8">
    <location>
        <begin position="2"/>
        <end position="164"/>
    </location>
</feature>
<dbReference type="GO" id="GO:0005737">
    <property type="term" value="C:cytoplasm"/>
    <property type="evidence" value="ECO:0007669"/>
    <property type="project" value="UniProtKB-SubCell"/>
</dbReference>